<dbReference type="InterPro" id="IPR000868">
    <property type="entry name" value="Isochorismatase-like_dom"/>
</dbReference>
<reference evidence="3 4" key="1">
    <citation type="submission" date="2019-10" db="EMBL/GenBank/DDBJ databases">
        <title>Genome sequence of Luteimicrobium xylanilyticum HY-24.</title>
        <authorList>
            <person name="Kim D.Y."/>
            <person name="Park H.-Y."/>
        </authorList>
    </citation>
    <scope>NUCLEOTIDE SEQUENCE [LARGE SCALE GENOMIC DNA]</scope>
    <source>
        <strain evidence="3 4">HY-24</strain>
    </source>
</reference>
<evidence type="ECO:0000259" key="2">
    <source>
        <dbReference type="Pfam" id="PF00857"/>
    </source>
</evidence>
<gene>
    <name evidence="3" type="ORF">KDY119_02386</name>
</gene>
<dbReference type="AlphaFoldDB" id="A0A5P9QBR1"/>
<feature type="domain" description="Isochorismatase-like" evidence="2">
    <location>
        <begin position="9"/>
        <end position="77"/>
    </location>
</feature>
<dbReference type="InterPro" id="IPR036380">
    <property type="entry name" value="Isochorismatase-like_sf"/>
</dbReference>
<dbReference type="Pfam" id="PF00857">
    <property type="entry name" value="Isochorismatase"/>
    <property type="match status" value="1"/>
</dbReference>
<dbReference type="KEGG" id="lxl:KDY119_02386"/>
<organism evidence="3 4">
    <name type="scientific">Luteimicrobium xylanilyticum</name>
    <dbReference type="NCBI Taxonomy" id="1133546"/>
    <lineage>
        <taxon>Bacteria</taxon>
        <taxon>Bacillati</taxon>
        <taxon>Actinomycetota</taxon>
        <taxon>Actinomycetes</taxon>
        <taxon>Micrococcales</taxon>
        <taxon>Luteimicrobium</taxon>
    </lineage>
</organism>
<evidence type="ECO:0000313" key="4">
    <source>
        <dbReference type="Proteomes" id="UP000326702"/>
    </source>
</evidence>
<keyword evidence="4" id="KW-1185">Reference proteome</keyword>
<evidence type="ECO:0000256" key="1">
    <source>
        <dbReference type="SAM" id="MobiDB-lite"/>
    </source>
</evidence>
<sequence length="81" mass="8461">MVDLRVGVEVGTSDRPPAGGLEAADGEPPISRAYRDAFVETALAEALESGEIRRLVVGAQSDHCVRTTALAAAVRGLTSPW</sequence>
<feature type="region of interest" description="Disordered" evidence="1">
    <location>
        <begin position="1"/>
        <end position="28"/>
    </location>
</feature>
<dbReference type="Proteomes" id="UP000326702">
    <property type="component" value="Chromosome"/>
</dbReference>
<dbReference type="Gene3D" id="3.40.50.850">
    <property type="entry name" value="Isochorismatase-like"/>
    <property type="match status" value="1"/>
</dbReference>
<proteinExistence type="predicted"/>
<protein>
    <recommendedName>
        <fullName evidence="2">Isochorismatase-like domain-containing protein</fullName>
    </recommendedName>
</protein>
<dbReference type="SUPFAM" id="SSF52499">
    <property type="entry name" value="Isochorismatase-like hydrolases"/>
    <property type="match status" value="1"/>
</dbReference>
<evidence type="ECO:0000313" key="3">
    <source>
        <dbReference type="EMBL" id="QFU98864.1"/>
    </source>
</evidence>
<name>A0A5P9QBR1_9MICO</name>
<accession>A0A5P9QBR1</accession>
<dbReference type="EMBL" id="CP045529">
    <property type="protein sequence ID" value="QFU98864.1"/>
    <property type="molecule type" value="Genomic_DNA"/>
</dbReference>